<dbReference type="CDD" id="cd06438">
    <property type="entry name" value="EpsO_like"/>
    <property type="match status" value="1"/>
</dbReference>
<protein>
    <submittedName>
        <fullName evidence="5">Glycosyltransferase</fullName>
        <ecNumber evidence="5">2.4.-.-</ecNumber>
    </submittedName>
</protein>
<feature type="transmembrane region" description="Helical" evidence="4">
    <location>
        <begin position="352"/>
        <end position="373"/>
    </location>
</feature>
<evidence type="ECO:0000313" key="5">
    <source>
        <dbReference type="EMBL" id="HIX07309.1"/>
    </source>
</evidence>
<feature type="transmembrane region" description="Helical" evidence="4">
    <location>
        <begin position="6"/>
        <end position="27"/>
    </location>
</feature>
<keyword evidence="2 5" id="KW-0328">Glycosyltransferase</keyword>
<keyword evidence="4" id="KW-0812">Transmembrane</keyword>
<dbReference type="PANTHER" id="PTHR43630:SF1">
    <property type="entry name" value="POLY-BETA-1,6-N-ACETYL-D-GLUCOSAMINE SYNTHASE"/>
    <property type="match status" value="1"/>
</dbReference>
<dbReference type="EMBL" id="DXFX01000032">
    <property type="protein sequence ID" value="HIX07309.1"/>
    <property type="molecule type" value="Genomic_DNA"/>
</dbReference>
<keyword evidence="3 5" id="KW-0808">Transferase</keyword>
<evidence type="ECO:0000256" key="2">
    <source>
        <dbReference type="ARBA" id="ARBA00022676"/>
    </source>
</evidence>
<dbReference type="InterPro" id="IPR029044">
    <property type="entry name" value="Nucleotide-diphossugar_trans"/>
</dbReference>
<dbReference type="Pfam" id="PF13641">
    <property type="entry name" value="Glyco_tranf_2_3"/>
    <property type="match status" value="1"/>
</dbReference>
<evidence type="ECO:0000256" key="1">
    <source>
        <dbReference type="ARBA" id="ARBA00006739"/>
    </source>
</evidence>
<dbReference type="AlphaFoldDB" id="A0A9D1V785"/>
<dbReference type="PANTHER" id="PTHR43630">
    <property type="entry name" value="POLY-BETA-1,6-N-ACETYL-D-GLUCOSAMINE SYNTHASE"/>
    <property type="match status" value="1"/>
</dbReference>
<feature type="transmembrane region" description="Helical" evidence="4">
    <location>
        <begin position="385"/>
        <end position="409"/>
    </location>
</feature>
<feature type="transmembrane region" description="Helical" evidence="4">
    <location>
        <begin position="304"/>
        <end position="332"/>
    </location>
</feature>
<evidence type="ECO:0000256" key="4">
    <source>
        <dbReference type="SAM" id="Phobius"/>
    </source>
</evidence>
<dbReference type="GO" id="GO:0016757">
    <property type="term" value="F:glycosyltransferase activity"/>
    <property type="evidence" value="ECO:0007669"/>
    <property type="project" value="UniProtKB-KW"/>
</dbReference>
<dbReference type="SUPFAM" id="SSF53448">
    <property type="entry name" value="Nucleotide-diphospho-sugar transferases"/>
    <property type="match status" value="1"/>
</dbReference>
<accession>A0A9D1V785</accession>
<sequence>MVLDVIFKVLQTILTVITVLTIYKTVYKVIGLFFKARVYPETQNRHKFAVIICARNEEKVIGNLLDSIHAQNYPQELLQVFVVADNCTDDTARICREKGAIVYERHDPAHARKGYALQYAFKHIREDYGGVDFVEGWFIFDADNLLHPEYMAEMNKAFDTGEFDVICGYRNTKNFSTNIISSAYGFHFYRSSFAYHRPRQIVHSSTHIAGTGYVVRSEWFKDGWNWTCLTEDAELTYHILANRGKIGYCEAAEFYDEQPTRFRVSVRQRIRWAKGRLFVFFARGYKLFAGMFRRKTNKWSLYDMIFYGFPYGLFSGLVSIATFLAAFIGVAVSAGWEGIAQEYFTLSVLKTAGVALGLYWAQAAVTALLVAIREHKKIHCPLPKLIFYIIFFPWFDLMDIPLSIASLFMHVTWRRIVHEDTTRVEDIVPESVARARAAQEENSAENE</sequence>
<keyword evidence="4" id="KW-1133">Transmembrane helix</keyword>
<dbReference type="EC" id="2.4.-.-" evidence="5"/>
<name>A0A9D1V785_9FIRM</name>
<evidence type="ECO:0000313" key="6">
    <source>
        <dbReference type="Proteomes" id="UP000824204"/>
    </source>
</evidence>
<reference evidence="5" key="2">
    <citation type="submission" date="2021-04" db="EMBL/GenBank/DDBJ databases">
        <authorList>
            <person name="Gilroy R."/>
        </authorList>
    </citation>
    <scope>NUCLEOTIDE SEQUENCE</scope>
    <source>
        <strain evidence="5">811</strain>
    </source>
</reference>
<dbReference type="Proteomes" id="UP000824204">
    <property type="component" value="Unassembled WGS sequence"/>
</dbReference>
<comment type="similarity">
    <text evidence="1">Belongs to the glycosyltransferase 2 family.</text>
</comment>
<comment type="caution">
    <text evidence="5">The sequence shown here is derived from an EMBL/GenBank/DDBJ whole genome shotgun (WGS) entry which is preliminary data.</text>
</comment>
<dbReference type="Gene3D" id="3.90.550.10">
    <property type="entry name" value="Spore Coat Polysaccharide Biosynthesis Protein SpsA, Chain A"/>
    <property type="match status" value="1"/>
</dbReference>
<gene>
    <name evidence="5" type="ORF">H9741_02440</name>
</gene>
<proteinExistence type="inferred from homology"/>
<evidence type="ECO:0000256" key="3">
    <source>
        <dbReference type="ARBA" id="ARBA00022679"/>
    </source>
</evidence>
<keyword evidence="4" id="KW-0472">Membrane</keyword>
<reference evidence="5" key="1">
    <citation type="journal article" date="2021" name="PeerJ">
        <title>Extensive microbial diversity within the chicken gut microbiome revealed by metagenomics and culture.</title>
        <authorList>
            <person name="Gilroy R."/>
            <person name="Ravi A."/>
            <person name="Getino M."/>
            <person name="Pursley I."/>
            <person name="Horton D.L."/>
            <person name="Alikhan N.F."/>
            <person name="Baker D."/>
            <person name="Gharbi K."/>
            <person name="Hall N."/>
            <person name="Watson M."/>
            <person name="Adriaenssens E.M."/>
            <person name="Foster-Nyarko E."/>
            <person name="Jarju S."/>
            <person name="Secka A."/>
            <person name="Antonio M."/>
            <person name="Oren A."/>
            <person name="Chaudhuri R.R."/>
            <person name="La Ragione R."/>
            <person name="Hildebrand F."/>
            <person name="Pallen M.J."/>
        </authorList>
    </citation>
    <scope>NUCLEOTIDE SEQUENCE</scope>
    <source>
        <strain evidence="5">811</strain>
    </source>
</reference>
<organism evidence="5 6">
    <name type="scientific">Candidatus Borkfalkia faecipullorum</name>
    <dbReference type="NCBI Taxonomy" id="2838510"/>
    <lineage>
        <taxon>Bacteria</taxon>
        <taxon>Bacillati</taxon>
        <taxon>Bacillota</taxon>
        <taxon>Clostridia</taxon>
        <taxon>Christensenellales</taxon>
        <taxon>Christensenellaceae</taxon>
        <taxon>Candidatus Borkfalkia</taxon>
    </lineage>
</organism>